<keyword evidence="2" id="KW-1185">Reference proteome</keyword>
<reference evidence="2" key="1">
    <citation type="journal article" date="2023" name="Hortic. Res.">
        <title>A chromosome-level phased genome enabling allele-level studies in sweet orange: a case study on citrus Huanglongbing tolerance.</title>
        <authorList>
            <person name="Wu B."/>
            <person name="Yu Q."/>
            <person name="Deng Z."/>
            <person name="Duan Y."/>
            <person name="Luo F."/>
            <person name="Gmitter F. Jr."/>
        </authorList>
    </citation>
    <scope>NUCLEOTIDE SEQUENCE [LARGE SCALE GENOMIC DNA]</scope>
    <source>
        <strain evidence="2">cv. Valencia</strain>
    </source>
</reference>
<proteinExistence type="predicted"/>
<comment type="caution">
    <text evidence="1">The sequence shown here is derived from an EMBL/GenBank/DDBJ whole genome shotgun (WGS) entry which is preliminary data.</text>
</comment>
<sequence length="1461" mass="167612">MTTIVYCLRLWRHYLLGSHFVILTDNVATSYFQTQKKLSPKQARWQDFITEFDYRLEYKPEKANIVADALSRKVELATLSMSQPKSDLIIRIKEGLQQDPLAKDLLGKVVEGKTRRFWQEEGILLTKGDRLFVPRWGNLQREVIKECHDSKWAGHPGVERTTALVQASYFWPHIRDDIEAYVRTCLVCQQDKVECQLPAGLLEPLPIASRPWESVTMDFISALPKSEGCRSIMVVVDRYSKYATFIATPTYCKADEATRLFVKHIIKLWRVPKSIVSDRDPCFTRRFWTKLFKMLGTNLKFSTSFHLQTDGQTERFTGHFWTELFKMLGTDLKFTTSFHSQTDGLASSIKFAQQVFGAVAGEDRACSWLNTLPANSITTWEQMVTKFLNKYFPVHKTNAILREISEFTQREDEQFFETWERFNGLLLKCPHHGYEKWHQCQYFLEGLLPNVQEWLMATSGGELMSKSASEIWEFFQRQADNSQQRSRSLRNTRRIKGVNEVHIGESSSEIKEVKEMVEGLVRQKASFSTAKSTEPHDHDSYSDQANAIVPQIPQASQPPFRPYNQNQNYSQPRPWEDSFQNLKNLTHSTIKQQNRTIDGLRNELRVGFNSQAQSVSSLEKMVGQLASSVQTLAMTVEKGKFPSQPVPNPKGVHKVSTSSPQHHGEVKAIMTLRKGKEVDNKVEMPRIAKGKKGKSTGEILEIFKQVSVNIPLLDTIKQVLSYAKFLKDLCTKKRNIHVQKKAFLTENVSSILQHKIPLKYKDPGSPTISYSIGNHTIENALLDLGASVNLLPYSVFVKLGLGELHSTPVVLQLADRSTKIPRGIVEDVFIQVDKFYFPVDFIVIDTQPIHDLRKHIPIILGRPFLATADAHIQCRTGNIQLSFGNMTMELNIFNIAKQPHNTDDGIVDVDLIETIVDNTFLSNLSNDPLQTCLTHFGLDFDIDRSVDEEFDLKFKNKKGTENVVADHLSRLHFDTIMETLPLNESFPDEQLMSVEVLPWCQRMGSITQRNMMPLNPILVVEIFYVWGIDFMGPFPPSFGHQYILVAVDYVSKWVETIPCRTNDHKVVIAFLKSNIVSRFGFPRAIISDGGAHFCNKAFKALLTKYSITHKVATPYHPQTSGQLEISNREIKHILEKTVRPDRKDWSLRLDDALWAYRTAFKTLIRMSPYRLVYGKACHLPVELEHRAYWAIKKFNFDMQQASSKRRLQLGELEEIRNDAYENAKIYKQRMKVFHDKQIMRKSFTPGHKVLLFNSRLQLFPGMDRNEILAKLHNRFPSLPQNAFFTIYKARSERMRLLMRNNILADIRWLIEAKVRLAEAAFVRGSQVLGIIPRVLKPLGSLSDSPTGEELVVSGDLATLKALITLASWAHLHIHQKPIGLLNVNNFYDAFIAFLNHAIKNYFVPSNAKKLFICAHTANELLDLLQAYRPEPDPWTFVLERPNNDGNSSRSKKYKLDLTLRL</sequence>
<evidence type="ECO:0000313" key="1">
    <source>
        <dbReference type="EMBL" id="KAH9781045.1"/>
    </source>
</evidence>
<dbReference type="Proteomes" id="UP000829398">
    <property type="component" value="Chromosome 3"/>
</dbReference>
<name>A0ACB8M771_CITSI</name>
<dbReference type="EMBL" id="CM039172">
    <property type="protein sequence ID" value="KAH9781045.1"/>
    <property type="molecule type" value="Genomic_DNA"/>
</dbReference>
<organism evidence="1 2">
    <name type="scientific">Citrus sinensis</name>
    <name type="common">Sweet orange</name>
    <name type="synonym">Citrus aurantium var. sinensis</name>
    <dbReference type="NCBI Taxonomy" id="2711"/>
    <lineage>
        <taxon>Eukaryota</taxon>
        <taxon>Viridiplantae</taxon>
        <taxon>Streptophyta</taxon>
        <taxon>Embryophyta</taxon>
        <taxon>Tracheophyta</taxon>
        <taxon>Spermatophyta</taxon>
        <taxon>Magnoliopsida</taxon>
        <taxon>eudicotyledons</taxon>
        <taxon>Gunneridae</taxon>
        <taxon>Pentapetalae</taxon>
        <taxon>rosids</taxon>
        <taxon>malvids</taxon>
        <taxon>Sapindales</taxon>
        <taxon>Rutaceae</taxon>
        <taxon>Aurantioideae</taxon>
        <taxon>Citrus</taxon>
    </lineage>
</organism>
<evidence type="ECO:0000313" key="2">
    <source>
        <dbReference type="Proteomes" id="UP000829398"/>
    </source>
</evidence>
<protein>
    <submittedName>
        <fullName evidence="1">Uncharacterized protein</fullName>
    </submittedName>
</protein>
<gene>
    <name evidence="1" type="ORF">KPL71_008309</name>
</gene>
<accession>A0ACB8M771</accession>